<dbReference type="AlphaFoldDB" id="A0A1E5LG28"/>
<dbReference type="Gene3D" id="1.10.1660.10">
    <property type="match status" value="1"/>
</dbReference>
<gene>
    <name evidence="6" type="ORF">BFG57_13830</name>
</gene>
<feature type="domain" description="HTH merR-type" evidence="4">
    <location>
        <begin position="1"/>
        <end position="71"/>
    </location>
</feature>
<evidence type="ECO:0000259" key="5">
    <source>
        <dbReference type="PROSITE" id="PS51332"/>
    </source>
</evidence>
<keyword evidence="2" id="KW-0238">DNA-binding</keyword>
<dbReference type="PANTHER" id="PTHR30204">
    <property type="entry name" value="REDOX-CYCLING DRUG-SENSING TRANSCRIPTIONAL ACTIVATOR SOXR"/>
    <property type="match status" value="1"/>
</dbReference>
<dbReference type="CDD" id="cd02065">
    <property type="entry name" value="B12-binding_like"/>
    <property type="match status" value="1"/>
</dbReference>
<sequence length="293" mass="34227">MYNIRIASEKVGVTPVTLRAWERRYGLLPSSRSEGGHRMYSKDDINKLIWLKKKMDQEGISISRAVELLSDKEEKESVEYVMKQKYQEIIDPLFDALISFNLDKAHSIVDYSFSLYHFERVFETLFYPLAIRVGDEWAKGNITVAQEHFASQFLLQRCYKIMDILPIQPQLPKVVALCPEGEHHHLGLMMFTLFLRKNGLCVLYLGPNTPEEGLDELFEEQQIQFVCMSITSVTGDEEIMSFIKNLKDKHSSIQFILGGQRAQQLEKSDYYKVLDHKLETWEQWFKEDVMPDK</sequence>
<dbReference type="InterPro" id="IPR006158">
    <property type="entry name" value="Cobalamin-bd"/>
</dbReference>
<dbReference type="Pfam" id="PF02310">
    <property type="entry name" value="B12-binding"/>
    <property type="match status" value="1"/>
</dbReference>
<evidence type="ECO:0000313" key="7">
    <source>
        <dbReference type="Proteomes" id="UP000095209"/>
    </source>
</evidence>
<dbReference type="Gene3D" id="3.40.50.280">
    <property type="entry name" value="Cobalamin-binding domain"/>
    <property type="match status" value="1"/>
</dbReference>
<dbReference type="Gene3D" id="1.10.1240.10">
    <property type="entry name" value="Methionine synthase domain"/>
    <property type="match status" value="1"/>
</dbReference>
<dbReference type="PROSITE" id="PS51332">
    <property type="entry name" value="B12_BINDING"/>
    <property type="match status" value="1"/>
</dbReference>
<dbReference type="STRING" id="1305675.BFG57_13830"/>
<dbReference type="PROSITE" id="PS50937">
    <property type="entry name" value="HTH_MERR_2"/>
    <property type="match status" value="1"/>
</dbReference>
<dbReference type="CDD" id="cd01104">
    <property type="entry name" value="HTH_MlrA-CarA"/>
    <property type="match status" value="1"/>
</dbReference>
<dbReference type="OrthoDB" id="9800334at2"/>
<feature type="domain" description="B12-binding" evidence="5">
    <location>
        <begin position="171"/>
        <end position="293"/>
    </location>
</feature>
<accession>A0A1E5LG28</accession>
<keyword evidence="7" id="KW-1185">Reference proteome</keyword>
<organism evidence="6 7">
    <name type="scientific">Bacillus solimangrovi</name>
    <dbReference type="NCBI Taxonomy" id="1305675"/>
    <lineage>
        <taxon>Bacteria</taxon>
        <taxon>Bacillati</taxon>
        <taxon>Bacillota</taxon>
        <taxon>Bacilli</taxon>
        <taxon>Bacillales</taxon>
        <taxon>Bacillaceae</taxon>
        <taxon>Bacillus</taxon>
    </lineage>
</organism>
<dbReference type="InterPro" id="IPR003759">
    <property type="entry name" value="Cbl-bd_cap"/>
</dbReference>
<proteinExistence type="predicted"/>
<dbReference type="GO" id="GO:0046872">
    <property type="term" value="F:metal ion binding"/>
    <property type="evidence" value="ECO:0007669"/>
    <property type="project" value="InterPro"/>
</dbReference>
<dbReference type="InterPro" id="IPR047057">
    <property type="entry name" value="MerR_fam"/>
</dbReference>
<dbReference type="GO" id="GO:0031419">
    <property type="term" value="F:cobalamin binding"/>
    <property type="evidence" value="ECO:0007669"/>
    <property type="project" value="InterPro"/>
</dbReference>
<dbReference type="InterPro" id="IPR036724">
    <property type="entry name" value="Cobalamin-bd_sf"/>
</dbReference>
<dbReference type="Pfam" id="PF13411">
    <property type="entry name" value="MerR_1"/>
    <property type="match status" value="1"/>
</dbReference>
<name>A0A1E5LG28_9BACI</name>
<dbReference type="InterPro" id="IPR036594">
    <property type="entry name" value="Meth_synthase_dom"/>
</dbReference>
<dbReference type="EMBL" id="MJEH01000018">
    <property type="protein sequence ID" value="OEH93031.1"/>
    <property type="molecule type" value="Genomic_DNA"/>
</dbReference>
<protein>
    <recommendedName>
        <fullName evidence="8">MerR family transcriptional regulator</fullName>
    </recommendedName>
</protein>
<dbReference type="PANTHER" id="PTHR30204:SF67">
    <property type="entry name" value="HTH-TYPE TRANSCRIPTIONAL REGULATOR MLRA-RELATED"/>
    <property type="match status" value="1"/>
</dbReference>
<dbReference type="SMART" id="SM00422">
    <property type="entry name" value="HTH_MERR"/>
    <property type="match status" value="1"/>
</dbReference>
<evidence type="ECO:0000313" key="6">
    <source>
        <dbReference type="EMBL" id="OEH93031.1"/>
    </source>
</evidence>
<evidence type="ECO:0000256" key="3">
    <source>
        <dbReference type="ARBA" id="ARBA00023163"/>
    </source>
</evidence>
<evidence type="ECO:0008006" key="8">
    <source>
        <dbReference type="Google" id="ProtNLM"/>
    </source>
</evidence>
<reference evidence="6 7" key="1">
    <citation type="submission" date="2016-08" db="EMBL/GenBank/DDBJ databases">
        <title>Genome of Bacillus solimangrovi GH2-4.</title>
        <authorList>
            <person name="Lim S."/>
            <person name="Kim B.-C."/>
        </authorList>
    </citation>
    <scope>NUCLEOTIDE SEQUENCE [LARGE SCALE GENOMIC DNA]</scope>
    <source>
        <strain evidence="6 7">GH2-4</strain>
    </source>
</reference>
<keyword evidence="3" id="KW-0804">Transcription</keyword>
<dbReference type="InterPro" id="IPR009061">
    <property type="entry name" value="DNA-bd_dom_put_sf"/>
</dbReference>
<dbReference type="GO" id="GO:0003700">
    <property type="term" value="F:DNA-binding transcription factor activity"/>
    <property type="evidence" value="ECO:0007669"/>
    <property type="project" value="InterPro"/>
</dbReference>
<evidence type="ECO:0000256" key="2">
    <source>
        <dbReference type="ARBA" id="ARBA00023125"/>
    </source>
</evidence>
<dbReference type="Pfam" id="PF02607">
    <property type="entry name" value="B12-binding_2"/>
    <property type="match status" value="1"/>
</dbReference>
<comment type="caution">
    <text evidence="6">The sequence shown here is derived from an EMBL/GenBank/DDBJ whole genome shotgun (WGS) entry which is preliminary data.</text>
</comment>
<dbReference type="InterPro" id="IPR000551">
    <property type="entry name" value="MerR-type_HTH_dom"/>
</dbReference>
<evidence type="ECO:0000256" key="1">
    <source>
        <dbReference type="ARBA" id="ARBA00023015"/>
    </source>
</evidence>
<dbReference type="SUPFAM" id="SSF52242">
    <property type="entry name" value="Cobalamin (vitamin B12)-binding domain"/>
    <property type="match status" value="1"/>
</dbReference>
<keyword evidence="1" id="KW-0805">Transcription regulation</keyword>
<evidence type="ECO:0000259" key="4">
    <source>
        <dbReference type="PROSITE" id="PS50937"/>
    </source>
</evidence>
<dbReference type="SUPFAM" id="SSF46955">
    <property type="entry name" value="Putative DNA-binding domain"/>
    <property type="match status" value="1"/>
</dbReference>
<dbReference type="Proteomes" id="UP000095209">
    <property type="component" value="Unassembled WGS sequence"/>
</dbReference>
<dbReference type="GO" id="GO:0003677">
    <property type="term" value="F:DNA binding"/>
    <property type="evidence" value="ECO:0007669"/>
    <property type="project" value="UniProtKB-KW"/>
</dbReference>
<dbReference type="RefSeq" id="WP_069716932.1">
    <property type="nucleotide sequence ID" value="NZ_MJEH01000018.1"/>
</dbReference>